<feature type="domain" description="Ig-like" evidence="6">
    <location>
        <begin position="124"/>
        <end position="223"/>
    </location>
</feature>
<feature type="domain" description="Ig-like" evidence="6">
    <location>
        <begin position="228"/>
        <end position="331"/>
    </location>
</feature>
<evidence type="ECO:0000256" key="3">
    <source>
        <dbReference type="ARBA" id="ARBA00023157"/>
    </source>
</evidence>
<protein>
    <recommendedName>
        <fullName evidence="6">Ig-like domain-containing protein</fullName>
    </recommendedName>
</protein>
<dbReference type="OrthoDB" id="6345017at2759"/>
<dbReference type="PROSITE" id="PS50835">
    <property type="entry name" value="IG_LIKE"/>
    <property type="match status" value="2"/>
</dbReference>
<dbReference type="SUPFAM" id="SSF48726">
    <property type="entry name" value="Immunoglobulin"/>
    <property type="match status" value="3"/>
</dbReference>
<dbReference type="AlphaFoldDB" id="A0A6A4KAM6"/>
<comment type="caution">
    <text evidence="7">The sequence shown here is derived from an EMBL/GenBank/DDBJ whole genome shotgun (WGS) entry which is preliminary data.</text>
</comment>
<dbReference type="PANTHER" id="PTHR11640">
    <property type="entry name" value="NEPHRIN"/>
    <property type="match status" value="1"/>
</dbReference>
<keyword evidence="5" id="KW-0393">Immunoglobulin domain</keyword>
<evidence type="ECO:0000256" key="2">
    <source>
        <dbReference type="ARBA" id="ARBA00023136"/>
    </source>
</evidence>
<dbReference type="EMBL" id="WIXP02000003">
    <property type="protein sequence ID" value="KAF6212993.1"/>
    <property type="molecule type" value="Genomic_DNA"/>
</dbReference>
<dbReference type="InterPro" id="IPR013162">
    <property type="entry name" value="CD80_C2-set"/>
</dbReference>
<dbReference type="Gene3D" id="2.60.40.10">
    <property type="entry name" value="Immunoglobulins"/>
    <property type="match status" value="2"/>
</dbReference>
<evidence type="ECO:0000313" key="7">
    <source>
        <dbReference type="EMBL" id="KAF6212993.1"/>
    </source>
</evidence>
<keyword evidence="3" id="KW-1015">Disulfide bond</keyword>
<accession>A0A6A4KAM6</accession>
<dbReference type="InterPro" id="IPR051275">
    <property type="entry name" value="Cell_adhesion_signaling"/>
</dbReference>
<sequence>MTALWAGFVFLPFAVCQPTPTVVPKDEVLYVRPNEPANLLCVSSLPLESCRFDVPSGRILNPKPGAPPVGGLAYYGDGFEKGHCGLHIQSTTDEWEGNYVCTVFPKDSWDSYKALTAITIAIAPQKPVLSVGDKYFNEGDRVIAKCKISKGRPAAKISWYLGGEKFTDGLEPPKTYNEDNITTTTEQIFSRPAKYTDHGKDLKCVGEHILLNSSNNNAFKKMFVFFAPKPEPVFEHRGLPEGDDARVSVVVQGNPPPTFTWSVNNKPFKEGDVDPTGKYRVLAPVQVKDKGPAFWQSTLVIKAITKEDAAKKYTVDAENNQGKQQYSVNISTVPKKPSDIKLSWLKLFMIVFSILFTLIVPPLLIFWLVKRWCGSDRSESIGPCSCEL</sequence>
<comment type="subcellular location">
    <subcellularLocation>
        <location evidence="1">Membrane</location>
        <topology evidence="1">Single-pass type I membrane protein</topology>
    </subcellularLocation>
</comment>
<evidence type="ECO:0000259" key="6">
    <source>
        <dbReference type="PROSITE" id="PS50835"/>
    </source>
</evidence>
<reference evidence="7" key="1">
    <citation type="journal article" date="2021" name="Mol. Ecol. Resour.">
        <title>Apolygus lucorum genome provides insights into omnivorousness and mesophyll feeding.</title>
        <authorList>
            <person name="Liu Y."/>
            <person name="Liu H."/>
            <person name="Wang H."/>
            <person name="Huang T."/>
            <person name="Liu B."/>
            <person name="Yang B."/>
            <person name="Yin L."/>
            <person name="Li B."/>
            <person name="Zhang Y."/>
            <person name="Zhang S."/>
            <person name="Jiang F."/>
            <person name="Zhang X."/>
            <person name="Ren Y."/>
            <person name="Wang B."/>
            <person name="Wang S."/>
            <person name="Lu Y."/>
            <person name="Wu K."/>
            <person name="Fan W."/>
            <person name="Wang G."/>
        </authorList>
    </citation>
    <scope>NUCLEOTIDE SEQUENCE</scope>
    <source>
        <strain evidence="7">12Hb</strain>
    </source>
</reference>
<dbReference type="InterPro" id="IPR013783">
    <property type="entry name" value="Ig-like_fold"/>
</dbReference>
<evidence type="ECO:0000313" key="8">
    <source>
        <dbReference type="Proteomes" id="UP000466442"/>
    </source>
</evidence>
<proteinExistence type="predicted"/>
<evidence type="ECO:0000256" key="1">
    <source>
        <dbReference type="ARBA" id="ARBA00004479"/>
    </source>
</evidence>
<gene>
    <name evidence="7" type="ORF">GE061_010706</name>
</gene>
<evidence type="ECO:0000256" key="4">
    <source>
        <dbReference type="ARBA" id="ARBA00023180"/>
    </source>
</evidence>
<organism evidence="7 8">
    <name type="scientific">Apolygus lucorum</name>
    <name type="common">Small green plant bug</name>
    <name type="synonym">Lygocoris lucorum</name>
    <dbReference type="NCBI Taxonomy" id="248454"/>
    <lineage>
        <taxon>Eukaryota</taxon>
        <taxon>Metazoa</taxon>
        <taxon>Ecdysozoa</taxon>
        <taxon>Arthropoda</taxon>
        <taxon>Hexapoda</taxon>
        <taxon>Insecta</taxon>
        <taxon>Pterygota</taxon>
        <taxon>Neoptera</taxon>
        <taxon>Paraneoptera</taxon>
        <taxon>Hemiptera</taxon>
        <taxon>Heteroptera</taxon>
        <taxon>Panheteroptera</taxon>
        <taxon>Cimicomorpha</taxon>
        <taxon>Miridae</taxon>
        <taxon>Mirini</taxon>
        <taxon>Apolygus</taxon>
    </lineage>
</organism>
<keyword evidence="8" id="KW-1185">Reference proteome</keyword>
<keyword evidence="4" id="KW-0325">Glycoprotein</keyword>
<dbReference type="SMART" id="SM00409">
    <property type="entry name" value="IG"/>
    <property type="match status" value="2"/>
</dbReference>
<dbReference type="InterPro" id="IPR036179">
    <property type="entry name" value="Ig-like_dom_sf"/>
</dbReference>
<dbReference type="InterPro" id="IPR007110">
    <property type="entry name" value="Ig-like_dom"/>
</dbReference>
<name>A0A6A4KAM6_APOLU</name>
<dbReference type="Pfam" id="PF08205">
    <property type="entry name" value="C2-set_2"/>
    <property type="match status" value="1"/>
</dbReference>
<dbReference type="GO" id="GO:0016020">
    <property type="term" value="C:membrane"/>
    <property type="evidence" value="ECO:0007669"/>
    <property type="project" value="UniProtKB-SubCell"/>
</dbReference>
<evidence type="ECO:0000256" key="5">
    <source>
        <dbReference type="ARBA" id="ARBA00023319"/>
    </source>
</evidence>
<dbReference type="Pfam" id="PF07679">
    <property type="entry name" value="I-set"/>
    <property type="match status" value="1"/>
</dbReference>
<dbReference type="InterPro" id="IPR003599">
    <property type="entry name" value="Ig_sub"/>
</dbReference>
<dbReference type="InterPro" id="IPR013098">
    <property type="entry name" value="Ig_I-set"/>
</dbReference>
<keyword evidence="2" id="KW-0472">Membrane</keyword>
<dbReference type="Proteomes" id="UP000466442">
    <property type="component" value="Unassembled WGS sequence"/>
</dbReference>